<accession>A0A3S3MKM5</accession>
<keyword evidence="3" id="KW-0675">Receptor</keyword>
<comment type="caution">
    <text evidence="3">The sequence shown here is derived from an EMBL/GenBank/DDBJ whole genome shotgun (WGS) entry which is preliminary data.</text>
</comment>
<organism evidence="3 4">
    <name type="scientific">Cinnamomum micranthum f. kanehirae</name>
    <dbReference type="NCBI Taxonomy" id="337451"/>
    <lineage>
        <taxon>Eukaryota</taxon>
        <taxon>Viridiplantae</taxon>
        <taxon>Streptophyta</taxon>
        <taxon>Embryophyta</taxon>
        <taxon>Tracheophyta</taxon>
        <taxon>Spermatophyta</taxon>
        <taxon>Magnoliopsida</taxon>
        <taxon>Magnoliidae</taxon>
        <taxon>Laurales</taxon>
        <taxon>Lauraceae</taxon>
        <taxon>Cinnamomum</taxon>
    </lineage>
</organism>
<evidence type="ECO:0000259" key="2">
    <source>
        <dbReference type="Pfam" id="PF12819"/>
    </source>
</evidence>
<dbReference type="PANTHER" id="PTHR45631">
    <property type="entry name" value="OS07G0107800 PROTEIN-RELATED"/>
    <property type="match status" value="1"/>
</dbReference>
<dbReference type="Pfam" id="PF12819">
    <property type="entry name" value="Malectin_like"/>
    <property type="match status" value="1"/>
</dbReference>
<keyword evidence="3" id="KW-0808">Transferase</keyword>
<protein>
    <submittedName>
        <fullName evidence="3">Putative LRR receptor-like serine/threonine-protein kinase</fullName>
    </submittedName>
</protein>
<dbReference type="AlphaFoldDB" id="A0A3S3MKM5"/>
<keyword evidence="3" id="KW-0418">Kinase</keyword>
<name>A0A3S3MKM5_9MAGN</name>
<reference evidence="3 4" key="1">
    <citation type="journal article" date="2019" name="Nat. Plants">
        <title>Stout camphor tree genome fills gaps in understanding of flowering plant genome evolution.</title>
        <authorList>
            <person name="Chaw S.M."/>
            <person name="Liu Y.C."/>
            <person name="Wu Y.W."/>
            <person name="Wang H.Y."/>
            <person name="Lin C.I."/>
            <person name="Wu C.S."/>
            <person name="Ke H.M."/>
            <person name="Chang L.Y."/>
            <person name="Hsu C.Y."/>
            <person name="Yang H.T."/>
            <person name="Sudianto E."/>
            <person name="Hsu M.H."/>
            <person name="Wu K.P."/>
            <person name="Wang L.N."/>
            <person name="Leebens-Mack J.H."/>
            <person name="Tsai I.J."/>
        </authorList>
    </citation>
    <scope>NUCLEOTIDE SEQUENCE [LARGE SCALE GENOMIC DNA]</scope>
    <source>
        <strain evidence="4">cv. Chaw 1501</strain>
        <tissue evidence="3">Young leaves</tissue>
    </source>
</reference>
<evidence type="ECO:0000256" key="1">
    <source>
        <dbReference type="ARBA" id="ARBA00004167"/>
    </source>
</evidence>
<dbReference type="GO" id="GO:0016020">
    <property type="term" value="C:membrane"/>
    <property type="evidence" value="ECO:0007669"/>
    <property type="project" value="UniProtKB-SubCell"/>
</dbReference>
<dbReference type="STRING" id="337451.A0A3S3MKM5"/>
<dbReference type="OrthoDB" id="1746734at2759"/>
<dbReference type="EMBL" id="QPKB01000002">
    <property type="protein sequence ID" value="RWR78169.1"/>
    <property type="molecule type" value="Genomic_DNA"/>
</dbReference>
<dbReference type="Proteomes" id="UP000283530">
    <property type="component" value="Unassembled WGS sequence"/>
</dbReference>
<gene>
    <name evidence="3" type="ORF">CKAN_00668600</name>
</gene>
<sequence length="242" mass="27795">MVASLDYISVCLVNTGRGIPFISTLELRLLNNNSTYKVASMSQSLQLYSREHFGSNYDGQIRFPDDTYDRIWYSWGQNSWVQINTTGPINFREDIGYKPPAPIMNSGVMSLDLDNLSFYFPTSNIDPTLQYYVYVHFAELEILPSTQSRQFNFYIDGHYSFGPFSPEYLSVNTIVTSTLSNRDQHVIDLCKTTSSLLSPILNAMEIFFIQQLLATPTDSKDGKAMIYFIFIQHDFLETFHLN</sequence>
<evidence type="ECO:0000313" key="4">
    <source>
        <dbReference type="Proteomes" id="UP000283530"/>
    </source>
</evidence>
<comment type="subcellular location">
    <subcellularLocation>
        <location evidence="1">Membrane</location>
        <topology evidence="1">Single-pass membrane protein</topology>
    </subcellularLocation>
</comment>
<proteinExistence type="predicted"/>
<dbReference type="PANTHER" id="PTHR45631:SF202">
    <property type="entry name" value="SENESCENCE-INDUCED RECEPTOR-LIKE SERINE_THREONINE-PROTEIN KINASE"/>
    <property type="match status" value="1"/>
</dbReference>
<dbReference type="Gene3D" id="2.60.120.430">
    <property type="entry name" value="Galactose-binding lectin"/>
    <property type="match status" value="1"/>
</dbReference>
<dbReference type="InterPro" id="IPR024788">
    <property type="entry name" value="Malectin-like_Carb-bd_dom"/>
</dbReference>
<evidence type="ECO:0000313" key="3">
    <source>
        <dbReference type="EMBL" id="RWR78169.1"/>
    </source>
</evidence>
<dbReference type="GO" id="GO:0016301">
    <property type="term" value="F:kinase activity"/>
    <property type="evidence" value="ECO:0007669"/>
    <property type="project" value="UniProtKB-KW"/>
</dbReference>
<feature type="domain" description="Malectin-like" evidence="2">
    <location>
        <begin position="2"/>
        <end position="208"/>
    </location>
</feature>
<keyword evidence="4" id="KW-1185">Reference proteome</keyword>